<evidence type="ECO:0000256" key="7">
    <source>
        <dbReference type="HAMAP-Rule" id="MF_01057"/>
    </source>
</evidence>
<dbReference type="PANTHER" id="PTHR23417:SF14">
    <property type="entry name" value="PENTACOTRIPEPTIDE-REPEAT REGION OF PRORP DOMAIN-CONTAINING PROTEIN"/>
    <property type="match status" value="1"/>
</dbReference>
<feature type="binding site" evidence="7">
    <location>
        <position position="79"/>
    </location>
    <ligand>
        <name>S-adenosyl-L-methionine</name>
        <dbReference type="ChEBI" id="CHEBI:59789"/>
    </ligand>
</feature>
<feature type="binding site" evidence="7">
    <location>
        <position position="133"/>
    </location>
    <ligand>
        <name>substrate</name>
    </ligand>
</feature>
<feature type="binding site" evidence="7">
    <location>
        <position position="129"/>
    </location>
    <ligand>
        <name>S-adenosyl-L-methionine</name>
        <dbReference type="ChEBI" id="CHEBI:59789"/>
    </ligand>
</feature>
<dbReference type="EC" id="2.1.1.33" evidence="7"/>
<comment type="similarity">
    <text evidence="7">Belongs to the class I-like SAM-binding methyltransferase superfamily. TrmB family.</text>
</comment>
<keyword evidence="5 7" id="KW-0949">S-adenosyl-L-methionine</keyword>
<organism evidence="8 9">
    <name type="scientific">Candidatus Criblamydia sequanensis CRIB-18</name>
    <dbReference type="NCBI Taxonomy" id="1437425"/>
    <lineage>
        <taxon>Bacteria</taxon>
        <taxon>Pseudomonadati</taxon>
        <taxon>Chlamydiota</taxon>
        <taxon>Chlamydiia</taxon>
        <taxon>Parachlamydiales</taxon>
        <taxon>Candidatus Criblamydiaceae</taxon>
        <taxon>Candidatus Criblamydia</taxon>
    </lineage>
</organism>
<comment type="catalytic activity">
    <reaction evidence="1 7">
        <text>guanosine(46) in tRNA + S-adenosyl-L-methionine = N(7)-methylguanosine(46) in tRNA + S-adenosyl-L-homocysteine</text>
        <dbReference type="Rhea" id="RHEA:42708"/>
        <dbReference type="Rhea" id="RHEA-COMP:10188"/>
        <dbReference type="Rhea" id="RHEA-COMP:10189"/>
        <dbReference type="ChEBI" id="CHEBI:57856"/>
        <dbReference type="ChEBI" id="CHEBI:59789"/>
        <dbReference type="ChEBI" id="CHEBI:74269"/>
        <dbReference type="ChEBI" id="CHEBI:74480"/>
        <dbReference type="EC" id="2.1.1.33"/>
    </reaction>
</comment>
<evidence type="ECO:0000256" key="3">
    <source>
        <dbReference type="ARBA" id="ARBA00022603"/>
    </source>
</evidence>
<reference evidence="8" key="1">
    <citation type="submission" date="2013-12" db="EMBL/GenBank/DDBJ databases">
        <authorList>
            <person name="Linke B."/>
        </authorList>
    </citation>
    <scope>NUCLEOTIDE SEQUENCE [LARGE SCALE GENOMIC DNA]</scope>
    <source>
        <strain evidence="8">CRIB-18</strain>
    </source>
</reference>
<dbReference type="HAMAP" id="MF_01057">
    <property type="entry name" value="tRNA_methyltr_TrmB"/>
    <property type="match status" value="1"/>
</dbReference>
<dbReference type="SUPFAM" id="SSF53335">
    <property type="entry name" value="S-adenosyl-L-methionine-dependent methyltransferases"/>
    <property type="match status" value="1"/>
</dbReference>
<evidence type="ECO:0000313" key="8">
    <source>
        <dbReference type="EMBL" id="CDR33826.1"/>
    </source>
</evidence>
<evidence type="ECO:0000256" key="5">
    <source>
        <dbReference type="ARBA" id="ARBA00022691"/>
    </source>
</evidence>
<gene>
    <name evidence="7 8" type="primary">trmB</name>
    <name evidence="8" type="ORF">CSEC_0999</name>
</gene>
<dbReference type="GO" id="GO:0008176">
    <property type="term" value="F:tRNA (guanine(46)-N7)-methyltransferase activity"/>
    <property type="evidence" value="ECO:0007669"/>
    <property type="project" value="UniProtKB-UniRule"/>
</dbReference>
<dbReference type="EMBL" id="CCEJ010000004">
    <property type="protein sequence ID" value="CDR33826.1"/>
    <property type="molecule type" value="Genomic_DNA"/>
</dbReference>
<evidence type="ECO:0000256" key="1">
    <source>
        <dbReference type="ARBA" id="ARBA00000142"/>
    </source>
</evidence>
<evidence type="ECO:0000256" key="4">
    <source>
        <dbReference type="ARBA" id="ARBA00022679"/>
    </source>
</evidence>
<keyword evidence="3 7" id="KW-0489">Methyltransferase</keyword>
<comment type="pathway">
    <text evidence="7">tRNA modification; N(7)-methylguanine-tRNA biosynthesis.</text>
</comment>
<dbReference type="InterPro" id="IPR029063">
    <property type="entry name" value="SAM-dependent_MTases_sf"/>
</dbReference>
<feature type="binding site" evidence="7">
    <location>
        <position position="54"/>
    </location>
    <ligand>
        <name>S-adenosyl-L-methionine</name>
        <dbReference type="ChEBI" id="CHEBI:59789"/>
    </ligand>
</feature>
<accession>A0A090CYY1</accession>
<sequence length="223" mass="26264">MRPNQLVYPFESEEEKSIKIEDRVLYFPAPNENMTKFCFHDLEYFGNENPIYVEYCSGNGGWIAEKAIQDKNINWIGVEIKFKRIKKIWAKIKNYSLNNLIALYGEAEKSTQFLFEEASVSKAYINFPDPWPKKRHAKNRLMQENFIKELYRILKPAGSFTFVTDDEAYSDQTIELSLAHGGFKSIYEKPFYLSNPEDYGASFFDSLWREKGKTIRLHTFQKI</sequence>
<proteinExistence type="inferred from homology"/>
<dbReference type="PANTHER" id="PTHR23417">
    <property type="entry name" value="3-DEOXY-D-MANNO-OCTULOSONIC-ACID TRANSFERASE/TRNA GUANINE-N 7 - -METHYLTRANSFERASE"/>
    <property type="match status" value="1"/>
</dbReference>
<evidence type="ECO:0000313" key="9">
    <source>
        <dbReference type="Proteomes" id="UP000031552"/>
    </source>
</evidence>
<name>A0A090CYY1_9BACT</name>
<keyword evidence="4 7" id="KW-0808">Transferase</keyword>
<dbReference type="OrthoDB" id="9802090at2"/>
<dbReference type="GO" id="GO:0043527">
    <property type="term" value="C:tRNA methyltransferase complex"/>
    <property type="evidence" value="ECO:0007669"/>
    <property type="project" value="TreeGrafter"/>
</dbReference>
<comment type="caution">
    <text evidence="7">Lacks conserved residue(s) required for the propagation of feature annotation.</text>
</comment>
<keyword evidence="6 7" id="KW-0819">tRNA processing</keyword>
<dbReference type="PROSITE" id="PS51625">
    <property type="entry name" value="SAM_MT_TRMB"/>
    <property type="match status" value="1"/>
</dbReference>
<feature type="binding site" evidence="7">
    <location>
        <position position="106"/>
    </location>
    <ligand>
        <name>S-adenosyl-L-methionine</name>
        <dbReference type="ChEBI" id="CHEBI:59789"/>
    </ligand>
</feature>
<dbReference type="NCBIfam" id="TIGR00091">
    <property type="entry name" value="tRNA (guanosine(46)-N7)-methyltransferase TrmB"/>
    <property type="match status" value="1"/>
</dbReference>
<evidence type="ECO:0000256" key="6">
    <source>
        <dbReference type="ARBA" id="ARBA00022694"/>
    </source>
</evidence>
<dbReference type="RefSeq" id="WP_041017370.1">
    <property type="nucleotide sequence ID" value="NZ_CCEJ010000004.1"/>
</dbReference>
<protein>
    <recommendedName>
        <fullName evidence="7">tRNA (guanine-N(7)-)-methyltransferase</fullName>
        <ecNumber evidence="7">2.1.1.33</ecNumber>
    </recommendedName>
    <alternativeName>
        <fullName evidence="7">tRNA (guanine(46)-N(7))-methyltransferase</fullName>
    </alternativeName>
    <alternativeName>
        <fullName evidence="7">tRNA(m7G46)-methyltransferase</fullName>
    </alternativeName>
</protein>
<reference evidence="8" key="2">
    <citation type="submission" date="2014-09" db="EMBL/GenBank/DDBJ databases">
        <title>Criblamydia sequanensis harbors a mega-plasmid encoding arsenite resistance.</title>
        <authorList>
            <person name="Bertelli C."/>
            <person name="Goesmann A."/>
            <person name="Greub G."/>
        </authorList>
    </citation>
    <scope>NUCLEOTIDE SEQUENCE [LARGE SCALE GENOMIC DNA]</scope>
    <source>
        <strain evidence="8">CRIB-18</strain>
    </source>
</reference>
<dbReference type="eggNOG" id="COG0220">
    <property type="taxonomic scope" value="Bacteria"/>
</dbReference>
<dbReference type="STRING" id="1437425.CSEC_0999"/>
<dbReference type="Pfam" id="PF02390">
    <property type="entry name" value="Methyltransf_4"/>
    <property type="match status" value="1"/>
</dbReference>
<dbReference type="InterPro" id="IPR055361">
    <property type="entry name" value="tRNA_methyltr_TrmB_bact"/>
</dbReference>
<dbReference type="Proteomes" id="UP000031552">
    <property type="component" value="Unassembled WGS sequence"/>
</dbReference>
<feature type="binding site" evidence="7">
    <location>
        <position position="165"/>
    </location>
    <ligand>
        <name>substrate</name>
    </ligand>
</feature>
<dbReference type="InterPro" id="IPR003358">
    <property type="entry name" value="tRNA_(Gua-N-7)_MeTrfase_Trmb"/>
</dbReference>
<comment type="function">
    <text evidence="2 7">Catalyzes the formation of N(7)-methylguanine at position 46 (m7G46) in tRNA.</text>
</comment>
<keyword evidence="9" id="KW-1185">Reference proteome</keyword>
<evidence type="ECO:0000256" key="2">
    <source>
        <dbReference type="ARBA" id="ARBA00003015"/>
    </source>
</evidence>
<dbReference type="UniPathway" id="UPA00989"/>
<comment type="caution">
    <text evidence="8">The sequence shown here is derived from an EMBL/GenBank/DDBJ whole genome shotgun (WGS) entry which is preliminary data.</text>
</comment>
<dbReference type="AlphaFoldDB" id="A0A090CYY1"/>
<dbReference type="Gene3D" id="3.40.50.150">
    <property type="entry name" value="Vaccinia Virus protein VP39"/>
    <property type="match status" value="1"/>
</dbReference>